<dbReference type="Pfam" id="PF09242">
    <property type="entry name" value="FCSD-flav_bind"/>
    <property type="match status" value="1"/>
</dbReference>
<dbReference type="PROSITE" id="PS51257">
    <property type="entry name" value="PROKAR_LIPOPROTEIN"/>
    <property type="match status" value="1"/>
</dbReference>
<dbReference type="STRING" id="1244869.H261_16191"/>
<reference evidence="7 8" key="1">
    <citation type="journal article" date="2014" name="Genome Announc.">
        <title>Draft Genome Sequence of Magnetospirillum sp. Strain SO-1, a Freshwater Magnetotactic Bacterium Isolated from the Ol'khovka River, Russia.</title>
        <authorList>
            <person name="Grouzdev D.S."/>
            <person name="Dziuba M.V."/>
            <person name="Sukhacheva M.S."/>
            <person name="Mardanov A.V."/>
            <person name="Beletskiy A.V."/>
            <person name="Kuznetsov B.B."/>
            <person name="Skryabin K.G."/>
        </authorList>
    </citation>
    <scope>NUCLEOTIDE SEQUENCE [LARGE SCALE GENOMIC DNA]</scope>
    <source>
        <strain evidence="7 8">SO-1</strain>
    </source>
</reference>
<dbReference type="InterPro" id="IPR023753">
    <property type="entry name" value="FAD/NAD-binding_dom"/>
</dbReference>
<keyword evidence="1" id="KW-0285">Flavoprotein</keyword>
<gene>
    <name evidence="7" type="ORF">H261_16191</name>
</gene>
<feature type="signal peptide" evidence="3">
    <location>
        <begin position="1"/>
        <end position="27"/>
    </location>
</feature>
<dbReference type="EMBL" id="AONQ01000049">
    <property type="protein sequence ID" value="EME68874.1"/>
    <property type="molecule type" value="Genomic_DNA"/>
</dbReference>
<sequence>MTNAFDRRSFLALAGAAGLSSLTSACATGPAGTGPRVVVVGGGFGGATAAKYLRRLDPSLRVTLVERSTRFITCPFSNSVIGGFRSLEANTFGYEGLRGHGVEVIHAEVTNIDAAARLVVLQGGEKLPYDKLVLSPGIDIKWGAQGYSEADAELAPHAWKAGPQTLLLRRQLEAMPDGGVVVMSIPANPYRCPPGPYERASLIAHYLKTRKPRSKLLLLDAKDSFSKQPLFIEGWDALYKGLIEWVPLSKDGKVTQVDAKRLTVETEFGTRHKADVLNYIPGQTAGGIVIAAGLADSSGWVPVVPQTFQSVKAPDIYVVGDATSAAPQPKSGFAANSQAKVAAAAIVASLRGQPAPDPIWMNTCYSLLSPDYGITVAGVYRVINGKIADVPGSGGISPKGASAMFRGLEASYAESWYANITQDIWG</sequence>
<dbReference type="RefSeq" id="WP_008619515.1">
    <property type="nucleotide sequence ID" value="NZ_AONQ01000049.1"/>
</dbReference>
<dbReference type="PANTHER" id="PTHR43755">
    <property type="match status" value="1"/>
</dbReference>
<dbReference type="OrthoDB" id="9802771at2"/>
<comment type="caution">
    <text evidence="7">The sequence shown here is derived from an EMBL/GenBank/DDBJ whole genome shotgun (WGS) entry which is preliminary data.</text>
</comment>
<dbReference type="PANTHER" id="PTHR43755:SF1">
    <property type="entry name" value="FAD-DEPENDENT PYRIDINE NUCLEOTIDE-DISULPHIDE OXIDOREDUCTASE"/>
    <property type="match status" value="1"/>
</dbReference>
<feature type="domain" description="FAD/NAD(P)-binding" evidence="4">
    <location>
        <begin position="36"/>
        <end position="137"/>
    </location>
</feature>
<feature type="chain" id="PRO_5004030581" evidence="3">
    <location>
        <begin position="28"/>
        <end position="426"/>
    </location>
</feature>
<dbReference type="InterPro" id="IPR049386">
    <property type="entry name" value="FCSD_central"/>
</dbReference>
<organism evidence="7 8">
    <name type="scientific">Paramagnetospirillum caucaseum</name>
    <dbReference type="NCBI Taxonomy" id="1244869"/>
    <lineage>
        <taxon>Bacteria</taxon>
        <taxon>Pseudomonadati</taxon>
        <taxon>Pseudomonadota</taxon>
        <taxon>Alphaproteobacteria</taxon>
        <taxon>Rhodospirillales</taxon>
        <taxon>Magnetospirillaceae</taxon>
        <taxon>Paramagnetospirillum</taxon>
    </lineage>
</organism>
<dbReference type="Pfam" id="PF21706">
    <property type="entry name" value="FCSD_central"/>
    <property type="match status" value="1"/>
</dbReference>
<dbReference type="SUPFAM" id="SSF51905">
    <property type="entry name" value="FAD/NAD(P)-binding domain"/>
    <property type="match status" value="2"/>
</dbReference>
<feature type="domain" description="Flavocytochrome c sulphide dehydrogenase flavin-binding" evidence="5">
    <location>
        <begin position="356"/>
        <end position="425"/>
    </location>
</feature>
<accession>M3A8M9</accession>
<dbReference type="InterPro" id="IPR015323">
    <property type="entry name" value="FlavoCytC_S_DH_flav-bd"/>
</dbReference>
<protein>
    <submittedName>
        <fullName evidence="7">Sulfide dehydrogenase (Flavocytochrome), flavoprotein subunit</fullName>
    </submittedName>
</protein>
<dbReference type="PROSITE" id="PS51318">
    <property type="entry name" value="TAT"/>
    <property type="match status" value="1"/>
</dbReference>
<dbReference type="SUPFAM" id="SSF55424">
    <property type="entry name" value="FAD/NAD-linked reductases, dimerisation (C-terminal) domain"/>
    <property type="match status" value="1"/>
</dbReference>
<name>M3A8M9_9PROT</name>
<evidence type="ECO:0000259" key="6">
    <source>
        <dbReference type="Pfam" id="PF21706"/>
    </source>
</evidence>
<evidence type="ECO:0000313" key="8">
    <source>
        <dbReference type="Proteomes" id="UP000011744"/>
    </source>
</evidence>
<evidence type="ECO:0000256" key="2">
    <source>
        <dbReference type="ARBA" id="ARBA00022827"/>
    </source>
</evidence>
<dbReference type="FunFam" id="3.50.50.60:FF:000234">
    <property type="entry name" value="Flavocytochrome C sulfide dehydrogenase"/>
    <property type="match status" value="1"/>
</dbReference>
<dbReference type="InterPro" id="IPR037092">
    <property type="entry name" value="FlavoCytC_S_DH_flav-bd_sf"/>
</dbReference>
<dbReference type="InterPro" id="IPR016156">
    <property type="entry name" value="FAD/NAD-linked_Rdtase_dimer_sf"/>
</dbReference>
<evidence type="ECO:0000256" key="1">
    <source>
        <dbReference type="ARBA" id="ARBA00022630"/>
    </source>
</evidence>
<proteinExistence type="predicted"/>
<dbReference type="Proteomes" id="UP000011744">
    <property type="component" value="Unassembled WGS sequence"/>
</dbReference>
<evidence type="ECO:0000259" key="5">
    <source>
        <dbReference type="Pfam" id="PF09242"/>
    </source>
</evidence>
<dbReference type="Pfam" id="PF07992">
    <property type="entry name" value="Pyr_redox_2"/>
    <property type="match status" value="1"/>
</dbReference>
<dbReference type="GO" id="GO:0050660">
    <property type="term" value="F:flavin adenine dinucleotide binding"/>
    <property type="evidence" value="ECO:0007669"/>
    <property type="project" value="InterPro"/>
</dbReference>
<keyword evidence="3" id="KW-0732">Signal</keyword>
<dbReference type="InterPro" id="IPR052541">
    <property type="entry name" value="SQRD"/>
</dbReference>
<evidence type="ECO:0000259" key="4">
    <source>
        <dbReference type="Pfam" id="PF07992"/>
    </source>
</evidence>
<keyword evidence="8" id="KW-1185">Reference proteome</keyword>
<evidence type="ECO:0000313" key="7">
    <source>
        <dbReference type="EMBL" id="EME68874.1"/>
    </source>
</evidence>
<dbReference type="eggNOG" id="COG0446">
    <property type="taxonomic scope" value="Bacteria"/>
</dbReference>
<dbReference type="PATRIC" id="fig|1244869.3.peg.3247"/>
<dbReference type="InterPro" id="IPR006311">
    <property type="entry name" value="TAT_signal"/>
</dbReference>
<dbReference type="AlphaFoldDB" id="M3A8M9"/>
<feature type="domain" description="Sulfide dehydrogenase [flavocytochrome c] flavoprotein chain central" evidence="6">
    <location>
        <begin position="165"/>
        <end position="281"/>
    </location>
</feature>
<dbReference type="Gene3D" id="3.90.760.10">
    <property type="entry name" value="Flavocytochrome c sulphide dehydrogenase, flavin-binding domain"/>
    <property type="match status" value="1"/>
</dbReference>
<dbReference type="InterPro" id="IPR036188">
    <property type="entry name" value="FAD/NAD-bd_sf"/>
</dbReference>
<keyword evidence="2" id="KW-0274">FAD</keyword>
<evidence type="ECO:0000256" key="3">
    <source>
        <dbReference type="SAM" id="SignalP"/>
    </source>
</evidence>
<dbReference type="GO" id="GO:0016491">
    <property type="term" value="F:oxidoreductase activity"/>
    <property type="evidence" value="ECO:0007669"/>
    <property type="project" value="InterPro"/>
</dbReference>
<dbReference type="Gene3D" id="3.50.50.60">
    <property type="entry name" value="FAD/NAD(P)-binding domain"/>
    <property type="match status" value="2"/>
</dbReference>